<accession>A0A9W6MHE3</accession>
<dbReference type="EMBL" id="BSEV01000028">
    <property type="protein sequence ID" value="GLK14095.1"/>
    <property type="molecule type" value="Genomic_DNA"/>
</dbReference>
<organism evidence="1 2">
    <name type="scientific">Streptosporangium carneum</name>
    <dbReference type="NCBI Taxonomy" id="47481"/>
    <lineage>
        <taxon>Bacteria</taxon>
        <taxon>Bacillati</taxon>
        <taxon>Actinomycetota</taxon>
        <taxon>Actinomycetes</taxon>
        <taxon>Streptosporangiales</taxon>
        <taxon>Streptosporangiaceae</taxon>
        <taxon>Streptosporangium</taxon>
    </lineage>
</organism>
<dbReference type="AlphaFoldDB" id="A0A9W6MHE3"/>
<evidence type="ECO:0000313" key="2">
    <source>
        <dbReference type="Proteomes" id="UP001143474"/>
    </source>
</evidence>
<proteinExistence type="predicted"/>
<protein>
    <submittedName>
        <fullName evidence="1">Uncharacterized protein</fullName>
    </submittedName>
</protein>
<keyword evidence="2" id="KW-1185">Reference proteome</keyword>
<dbReference type="Proteomes" id="UP001143474">
    <property type="component" value="Unassembled WGS sequence"/>
</dbReference>
<comment type="caution">
    <text evidence="1">The sequence shown here is derived from an EMBL/GenBank/DDBJ whole genome shotgun (WGS) entry which is preliminary data.</text>
</comment>
<name>A0A9W6MHE3_9ACTN</name>
<reference evidence="1" key="1">
    <citation type="journal article" date="2014" name="Int. J. Syst. Evol. Microbiol.">
        <title>Complete genome sequence of Corynebacterium casei LMG S-19264T (=DSM 44701T), isolated from a smear-ripened cheese.</title>
        <authorList>
            <consortium name="US DOE Joint Genome Institute (JGI-PGF)"/>
            <person name="Walter F."/>
            <person name="Albersmeier A."/>
            <person name="Kalinowski J."/>
            <person name="Ruckert C."/>
        </authorList>
    </citation>
    <scope>NUCLEOTIDE SEQUENCE</scope>
    <source>
        <strain evidence="1">VKM Ac-2007</strain>
    </source>
</reference>
<evidence type="ECO:0000313" key="1">
    <source>
        <dbReference type="EMBL" id="GLK14095.1"/>
    </source>
</evidence>
<reference evidence="1" key="2">
    <citation type="submission" date="2023-01" db="EMBL/GenBank/DDBJ databases">
        <authorList>
            <person name="Sun Q."/>
            <person name="Evtushenko L."/>
        </authorList>
    </citation>
    <scope>NUCLEOTIDE SEQUENCE</scope>
    <source>
        <strain evidence="1">VKM Ac-2007</strain>
    </source>
</reference>
<gene>
    <name evidence="1" type="ORF">GCM10017600_75070</name>
</gene>
<sequence>MSQACDRLFIDTSRPCPSSHGRVAGWALTVDTAERDTLAALAQDCPNVPLPTVAAEGA</sequence>